<dbReference type="EMBL" id="KV440971">
    <property type="protein sequence ID" value="OAD81225.1"/>
    <property type="molecule type" value="Genomic_DNA"/>
</dbReference>
<dbReference type="STRING" id="763407.A0A162YK29"/>
<sequence length="524" mass="61234">MSKFDKFKFSKLKAVFSNRTKFSINEINDDHMIHIAPNYESGNPKATETFAYGEAFSFWFENLAKRHSNWNMTNTHASQATRTVSPKDVVTTVYFVCDHQGLPKKVKLVEDTGNQKAKRVQTRSIKNSCKAKITKKTLQNASLGISSFPMSLCINAHLNKLSRKNAIDKASVKQWIEFLEKKKELSGSHCLSSRFLSWQMSDALTPLTRLANPWCIPRSTRIYLITTLSQWLSWVKSNCSLRVKRVMIDCSPVEIGALEEVFGQLVQVLLCYWHIKRAWEMYIKKDINYVKITGATHESKCEQDAVWVTLNLLIHAKTKEAFDQQYEEFVSKFAGHEKCVAYFATHWHAKFHTNNLIESYHHILKAYYLGRSKNFWVDRLVYMLSQVVEYDYKQEGLKIMYGFKKLVLTHVEKAKKKKAFDVDHEDALCMIKTVEDNLMYKCCSFTDNSVWYEVLLKEKNPEVQVVKRNEESAAAQNELHLLELDEVSESRKLEEWFWDRRNIPDFERLLVSDRRNRRCFSAKV</sequence>
<evidence type="ECO:0000313" key="1">
    <source>
        <dbReference type="EMBL" id="OAD81225.1"/>
    </source>
</evidence>
<evidence type="ECO:0008006" key="3">
    <source>
        <dbReference type="Google" id="ProtNLM"/>
    </source>
</evidence>
<organism evidence="1 2">
    <name type="scientific">Phycomyces blakesleeanus (strain ATCC 8743b / DSM 1359 / FGSC 10004 / NBRC 33097 / NRRL 1555)</name>
    <dbReference type="NCBI Taxonomy" id="763407"/>
    <lineage>
        <taxon>Eukaryota</taxon>
        <taxon>Fungi</taxon>
        <taxon>Fungi incertae sedis</taxon>
        <taxon>Mucoromycota</taxon>
        <taxon>Mucoromycotina</taxon>
        <taxon>Mucoromycetes</taxon>
        <taxon>Mucorales</taxon>
        <taxon>Phycomycetaceae</taxon>
        <taxon>Phycomyces</taxon>
    </lineage>
</organism>
<dbReference type="OrthoDB" id="159395at2759"/>
<dbReference type="VEuPathDB" id="FungiDB:PHYBLDRAFT_161848"/>
<dbReference type="RefSeq" id="XP_018299265.1">
    <property type="nucleotide sequence ID" value="XM_018434497.1"/>
</dbReference>
<dbReference type="GeneID" id="28995403"/>
<proteinExistence type="predicted"/>
<evidence type="ECO:0000313" key="2">
    <source>
        <dbReference type="Proteomes" id="UP000077315"/>
    </source>
</evidence>
<name>A0A162YK29_PHYB8</name>
<protein>
    <recommendedName>
        <fullName evidence="3">MULE transposase domain-containing protein</fullName>
    </recommendedName>
</protein>
<reference evidence="2" key="1">
    <citation type="submission" date="2015-06" db="EMBL/GenBank/DDBJ databases">
        <title>Expansion of signal transduction pathways in fungi by whole-genome duplication.</title>
        <authorList>
            <consortium name="DOE Joint Genome Institute"/>
            <person name="Corrochano L.M."/>
            <person name="Kuo A."/>
            <person name="Marcet-Houben M."/>
            <person name="Polaino S."/>
            <person name="Salamov A."/>
            <person name="Villalobos J.M."/>
            <person name="Alvarez M.I."/>
            <person name="Avalos J."/>
            <person name="Benito E.P."/>
            <person name="Benoit I."/>
            <person name="Burger G."/>
            <person name="Camino L.P."/>
            <person name="Canovas D."/>
            <person name="Cerda-Olmedo E."/>
            <person name="Cheng J.-F."/>
            <person name="Dominguez A."/>
            <person name="Elias M."/>
            <person name="Eslava A.P."/>
            <person name="Glaser F."/>
            <person name="Grimwood J."/>
            <person name="Gutierrez G."/>
            <person name="Heitman J."/>
            <person name="Henrissat B."/>
            <person name="Iturriaga E.A."/>
            <person name="Lang B.F."/>
            <person name="Lavin J.L."/>
            <person name="Lee S."/>
            <person name="Li W."/>
            <person name="Lindquist E."/>
            <person name="Lopez-Garcia S."/>
            <person name="Luque E.M."/>
            <person name="Marcos A.T."/>
            <person name="Martin J."/>
            <person name="McCluskey K."/>
            <person name="Medina H.R."/>
            <person name="Miralles-Duran A."/>
            <person name="Miyazaki A."/>
            <person name="Munoz-Torres E."/>
            <person name="Oguiza J.A."/>
            <person name="Ohm R."/>
            <person name="Olmedo M."/>
            <person name="Orejas M."/>
            <person name="Ortiz-Castellanos L."/>
            <person name="Pisabarro A.G."/>
            <person name="Rodriguez-Romero J."/>
            <person name="Ruiz-Herrera J."/>
            <person name="Ruiz-Vazquez R."/>
            <person name="Sanz C."/>
            <person name="Schackwitz W."/>
            <person name="Schmutz J."/>
            <person name="Shahriari M."/>
            <person name="Shelest E."/>
            <person name="Silva-Franco F."/>
            <person name="Soanes D."/>
            <person name="Syed K."/>
            <person name="Tagua V.G."/>
            <person name="Talbot N.J."/>
            <person name="Thon M."/>
            <person name="De vries R.P."/>
            <person name="Wiebenga A."/>
            <person name="Yadav J.S."/>
            <person name="Braun E.L."/>
            <person name="Baker S."/>
            <person name="Garre V."/>
            <person name="Horwitz B."/>
            <person name="Torres-Martinez S."/>
            <person name="Idnurm A."/>
            <person name="Herrera-Estrella A."/>
            <person name="Gabaldon T."/>
            <person name="Grigoriev I.V."/>
        </authorList>
    </citation>
    <scope>NUCLEOTIDE SEQUENCE [LARGE SCALE GENOMIC DNA]</scope>
    <source>
        <strain evidence="2">NRRL 1555(-)</strain>
    </source>
</reference>
<gene>
    <name evidence="1" type="ORF">PHYBLDRAFT_161848</name>
</gene>
<accession>A0A162YK29</accession>
<dbReference type="Proteomes" id="UP000077315">
    <property type="component" value="Unassembled WGS sequence"/>
</dbReference>
<keyword evidence="2" id="KW-1185">Reference proteome</keyword>
<dbReference type="AlphaFoldDB" id="A0A162YK29"/>
<dbReference type="InParanoid" id="A0A162YK29"/>